<dbReference type="Proteomes" id="UP000633509">
    <property type="component" value="Unassembled WGS sequence"/>
</dbReference>
<keyword evidence="3" id="KW-1185">Reference proteome</keyword>
<evidence type="ECO:0000313" key="3">
    <source>
        <dbReference type="Proteomes" id="UP000633509"/>
    </source>
</evidence>
<evidence type="ECO:0000313" key="2">
    <source>
        <dbReference type="EMBL" id="MBE1589690.1"/>
    </source>
</evidence>
<proteinExistence type="predicted"/>
<organism evidence="2 3">
    <name type="scientific">Nonomuraea angiospora</name>
    <dbReference type="NCBI Taxonomy" id="46172"/>
    <lineage>
        <taxon>Bacteria</taxon>
        <taxon>Bacillati</taxon>
        <taxon>Actinomycetota</taxon>
        <taxon>Actinomycetes</taxon>
        <taxon>Streptosporangiales</taxon>
        <taxon>Streptosporangiaceae</taxon>
        <taxon>Nonomuraea</taxon>
    </lineage>
</organism>
<reference evidence="2 3" key="1">
    <citation type="submission" date="2020-10" db="EMBL/GenBank/DDBJ databases">
        <title>Sequencing the genomes of 1000 actinobacteria strains.</title>
        <authorList>
            <person name="Klenk H.-P."/>
        </authorList>
    </citation>
    <scope>NUCLEOTIDE SEQUENCE [LARGE SCALE GENOMIC DNA]</scope>
    <source>
        <strain evidence="2 3">DSM 43173</strain>
    </source>
</reference>
<evidence type="ECO:0000256" key="1">
    <source>
        <dbReference type="SAM" id="MobiDB-lite"/>
    </source>
</evidence>
<comment type="caution">
    <text evidence="2">The sequence shown here is derived from an EMBL/GenBank/DDBJ whole genome shotgun (WGS) entry which is preliminary data.</text>
</comment>
<name>A0ABR9MAR1_9ACTN</name>
<sequence length="36" mass="3653">MKSTCSVNATAGSPDSTARAQVRSIDPPGASHDHSL</sequence>
<gene>
    <name evidence="2" type="ORF">H4W80_007948</name>
</gene>
<accession>A0ABR9MAR1</accession>
<protein>
    <submittedName>
        <fullName evidence="2">Uncharacterized protein</fullName>
    </submittedName>
</protein>
<dbReference type="EMBL" id="JADBEK010000001">
    <property type="protein sequence ID" value="MBE1589690.1"/>
    <property type="molecule type" value="Genomic_DNA"/>
</dbReference>
<feature type="region of interest" description="Disordered" evidence="1">
    <location>
        <begin position="1"/>
        <end position="36"/>
    </location>
</feature>
<feature type="compositionally biased region" description="Polar residues" evidence="1">
    <location>
        <begin position="1"/>
        <end position="19"/>
    </location>
</feature>